<gene>
    <name evidence="1" type="ORF">ABIC75_000499</name>
</gene>
<reference evidence="1 2" key="1">
    <citation type="submission" date="2024-06" db="EMBL/GenBank/DDBJ databases">
        <title>Sorghum-associated microbial communities from plants grown in Nebraska, USA.</title>
        <authorList>
            <person name="Schachtman D."/>
        </authorList>
    </citation>
    <scope>NUCLEOTIDE SEQUENCE [LARGE SCALE GENOMIC DNA]</scope>
    <source>
        <strain evidence="1 2">1073</strain>
    </source>
</reference>
<dbReference type="Proteomes" id="UP001549184">
    <property type="component" value="Unassembled WGS sequence"/>
</dbReference>
<sequence length="56" mass="6144">MVLTFGKHDAVTLTRSPADTHLAQHWQTITTVLVRVGMSLALSYGRASRVTMTTKS</sequence>
<proteinExistence type="predicted"/>
<dbReference type="EMBL" id="JBEPMU010000001">
    <property type="protein sequence ID" value="MET3650797.1"/>
    <property type="molecule type" value="Genomic_DNA"/>
</dbReference>
<evidence type="ECO:0000313" key="1">
    <source>
        <dbReference type="EMBL" id="MET3650797.1"/>
    </source>
</evidence>
<comment type="caution">
    <text evidence="1">The sequence shown here is derived from an EMBL/GenBank/DDBJ whole genome shotgun (WGS) entry which is preliminary data.</text>
</comment>
<evidence type="ECO:0000313" key="2">
    <source>
        <dbReference type="Proteomes" id="UP001549184"/>
    </source>
</evidence>
<keyword evidence="2" id="KW-1185">Reference proteome</keyword>
<name>A0ABV2JPM4_9GAMM</name>
<organism evidence="1 2">
    <name type="scientific">Dyella japonica</name>
    <dbReference type="NCBI Taxonomy" id="231455"/>
    <lineage>
        <taxon>Bacteria</taxon>
        <taxon>Pseudomonadati</taxon>
        <taxon>Pseudomonadota</taxon>
        <taxon>Gammaproteobacteria</taxon>
        <taxon>Lysobacterales</taxon>
        <taxon>Rhodanobacteraceae</taxon>
        <taxon>Dyella</taxon>
    </lineage>
</organism>
<protein>
    <submittedName>
        <fullName evidence="1">Uncharacterized protein</fullName>
    </submittedName>
</protein>
<accession>A0ABV2JPM4</accession>